<dbReference type="AlphaFoldDB" id="A0A6L5XQ78"/>
<evidence type="ECO:0008006" key="3">
    <source>
        <dbReference type="Google" id="ProtNLM"/>
    </source>
</evidence>
<gene>
    <name evidence="1" type="ORF">FYJ44_13580</name>
</gene>
<accession>A0A6L5XQ78</accession>
<dbReference type="Proteomes" id="UP000477488">
    <property type="component" value="Unassembled WGS sequence"/>
</dbReference>
<protein>
    <recommendedName>
        <fullName evidence="3">Replication protein</fullName>
    </recommendedName>
</protein>
<evidence type="ECO:0000313" key="2">
    <source>
        <dbReference type="Proteomes" id="UP000477488"/>
    </source>
</evidence>
<sequence length="169" mass="18960">MDAVLKESGFNSQLLTITMPDTEADGMAARYAELAADCARLYRSKTYLRRIAGAARCIETSTADTGLFHVHVHLLLLFRCGVLPAEIVPLVRRCFPSGVVYASGLWRFVCTARFAAYALKLPEGVTAEEWLTIRQMMQGKMPLTFSGVLRRARREGGKRRPPKRKCHEQ</sequence>
<proteinExistence type="predicted"/>
<comment type="caution">
    <text evidence="1">The sequence shown here is derived from an EMBL/GenBank/DDBJ whole genome shotgun (WGS) entry which is preliminary data.</text>
</comment>
<evidence type="ECO:0000313" key="1">
    <source>
        <dbReference type="EMBL" id="MSS29029.1"/>
    </source>
</evidence>
<organism evidence="1 2">
    <name type="scientific">Desulfovibrio porci</name>
    <dbReference type="NCBI Taxonomy" id="2605782"/>
    <lineage>
        <taxon>Bacteria</taxon>
        <taxon>Pseudomonadati</taxon>
        <taxon>Thermodesulfobacteriota</taxon>
        <taxon>Desulfovibrionia</taxon>
        <taxon>Desulfovibrionales</taxon>
        <taxon>Desulfovibrionaceae</taxon>
        <taxon>Desulfovibrio</taxon>
    </lineage>
</organism>
<dbReference type="EMBL" id="VUMH01000020">
    <property type="protein sequence ID" value="MSS29029.1"/>
    <property type="molecule type" value="Genomic_DNA"/>
</dbReference>
<reference evidence="1 2" key="1">
    <citation type="submission" date="2019-09" db="EMBL/GenBank/DDBJ databases">
        <title>In-depth cultivation of the pig gut microbiome towards novel bacterial diversity and tailored functional studies.</title>
        <authorList>
            <person name="Wylensek D."/>
            <person name="Hitch T.C.A."/>
            <person name="Clavel T."/>
        </authorList>
    </citation>
    <scope>NUCLEOTIDE SEQUENCE [LARGE SCALE GENOMIC DNA]</scope>
    <source>
        <strain evidence="1 2">PG-178-WT-4</strain>
    </source>
</reference>
<name>A0A6L5XQ78_9BACT</name>
<keyword evidence="2" id="KW-1185">Reference proteome</keyword>